<protein>
    <submittedName>
        <fullName evidence="2">Uncharacterized protein</fullName>
    </submittedName>
</protein>
<evidence type="ECO:0000313" key="3">
    <source>
        <dbReference type="Proteomes" id="UP001159641"/>
    </source>
</evidence>
<feature type="compositionally biased region" description="Basic residues" evidence="1">
    <location>
        <begin position="1"/>
        <end position="11"/>
    </location>
</feature>
<sequence length="151" mass="17339">MTGASWRRRSGPRALDGSARRPGPARSRRQGARWRAPRISELRGPTRVRHIGCRSRCCQRFLLRLRPARPPAGAPSSQPRRRPRLVLPTQCSGRRLFRRRALGLRTDNMEAVKTFNSELSIILVIEVYPMTTNVSSEMMKENLSRMEHEIP</sequence>
<dbReference type="Proteomes" id="UP001159641">
    <property type="component" value="Unassembled WGS sequence"/>
</dbReference>
<name>A0AB34I130_ESCRO</name>
<accession>A0AB34I130</accession>
<organism evidence="2 3">
    <name type="scientific">Eschrichtius robustus</name>
    <name type="common">California gray whale</name>
    <name type="synonym">Eschrichtius gibbosus</name>
    <dbReference type="NCBI Taxonomy" id="9764"/>
    <lineage>
        <taxon>Eukaryota</taxon>
        <taxon>Metazoa</taxon>
        <taxon>Chordata</taxon>
        <taxon>Craniata</taxon>
        <taxon>Vertebrata</taxon>
        <taxon>Euteleostomi</taxon>
        <taxon>Mammalia</taxon>
        <taxon>Eutheria</taxon>
        <taxon>Laurasiatheria</taxon>
        <taxon>Artiodactyla</taxon>
        <taxon>Whippomorpha</taxon>
        <taxon>Cetacea</taxon>
        <taxon>Mysticeti</taxon>
        <taxon>Eschrichtiidae</taxon>
        <taxon>Eschrichtius</taxon>
    </lineage>
</organism>
<feature type="region of interest" description="Disordered" evidence="1">
    <location>
        <begin position="1"/>
        <end position="38"/>
    </location>
</feature>
<dbReference type="AlphaFoldDB" id="A0AB34I130"/>
<feature type="compositionally biased region" description="Basic residues" evidence="1">
    <location>
        <begin position="26"/>
        <end position="36"/>
    </location>
</feature>
<keyword evidence="3" id="KW-1185">Reference proteome</keyword>
<evidence type="ECO:0000256" key="1">
    <source>
        <dbReference type="SAM" id="MobiDB-lite"/>
    </source>
</evidence>
<proteinExistence type="predicted"/>
<dbReference type="EMBL" id="JAIQCJ010000254">
    <property type="protein sequence ID" value="KAJ8797214.1"/>
    <property type="molecule type" value="Genomic_DNA"/>
</dbReference>
<comment type="caution">
    <text evidence="2">The sequence shown here is derived from an EMBL/GenBank/DDBJ whole genome shotgun (WGS) entry which is preliminary data.</text>
</comment>
<reference evidence="2 3" key="1">
    <citation type="submission" date="2022-11" db="EMBL/GenBank/DDBJ databases">
        <title>Whole genome sequence of Eschrichtius robustus ER-17-0199.</title>
        <authorList>
            <person name="Bruniche-Olsen A."/>
            <person name="Black A.N."/>
            <person name="Fields C.J."/>
            <person name="Walden K."/>
            <person name="Dewoody J.A."/>
        </authorList>
    </citation>
    <scope>NUCLEOTIDE SEQUENCE [LARGE SCALE GENOMIC DNA]</scope>
    <source>
        <strain evidence="2">ER-17-0199</strain>
        <tissue evidence="2">Blubber</tissue>
    </source>
</reference>
<gene>
    <name evidence="2" type="ORF">J1605_017442</name>
</gene>
<evidence type="ECO:0000313" key="2">
    <source>
        <dbReference type="EMBL" id="KAJ8797214.1"/>
    </source>
</evidence>